<evidence type="ECO:0000313" key="3">
    <source>
        <dbReference type="EMBL" id="GFP20877.1"/>
    </source>
</evidence>
<name>A0A6V8NLC8_9ACTN</name>
<dbReference type="Proteomes" id="UP000580051">
    <property type="component" value="Unassembled WGS sequence"/>
</dbReference>
<dbReference type="AlphaFoldDB" id="A0A6V8NLC8"/>
<keyword evidence="1" id="KW-0472">Membrane</keyword>
<keyword evidence="1" id="KW-1133">Transmembrane helix</keyword>
<keyword evidence="1" id="KW-0812">Transmembrane</keyword>
<evidence type="ECO:0000259" key="2">
    <source>
        <dbReference type="Pfam" id="PF13490"/>
    </source>
</evidence>
<dbReference type="InterPro" id="IPR027383">
    <property type="entry name" value="Znf_put"/>
</dbReference>
<dbReference type="Pfam" id="PF13490">
    <property type="entry name" value="zf-HC2"/>
    <property type="match status" value="1"/>
</dbReference>
<dbReference type="InterPro" id="IPR041916">
    <property type="entry name" value="Anti_sigma_zinc_sf"/>
</dbReference>
<gene>
    <name evidence="3" type="ORF">HKBW3S06_00104</name>
</gene>
<reference evidence="3 4" key="1">
    <citation type="journal article" date="2020" name="Front. Microbiol.">
        <title>Single-cell genomics of novel Actinobacteria with the Wood-Ljungdahl pathway discovered in a serpentinizing system.</title>
        <authorList>
            <person name="Merino N."/>
            <person name="Kawai M."/>
            <person name="Boyd E.S."/>
            <person name="Colman D.R."/>
            <person name="McGlynn S.E."/>
            <person name="Nealson K.H."/>
            <person name="Kurokawa K."/>
            <person name="Hongoh Y."/>
        </authorList>
    </citation>
    <scope>NUCLEOTIDE SEQUENCE [LARGE SCALE GENOMIC DNA]</scope>
    <source>
        <strain evidence="3 4">S06</strain>
    </source>
</reference>
<accession>A0A6V8NLC8</accession>
<feature type="transmembrane region" description="Helical" evidence="1">
    <location>
        <begin position="93"/>
        <end position="114"/>
    </location>
</feature>
<proteinExistence type="predicted"/>
<protein>
    <recommendedName>
        <fullName evidence="2">Putative zinc-finger domain-containing protein</fullName>
    </recommendedName>
</protein>
<feature type="domain" description="Putative zinc-finger" evidence="2">
    <location>
        <begin position="3"/>
        <end position="37"/>
    </location>
</feature>
<sequence>MNCENVKRNISAYIDEELDQEDRDVVGRHLSECAYCRHYHTQISAIAKGVFSLSRLSLSPSQQRALQETVDAEWKKRARKKGFLAQLSRPGRLALAAASVAAFLLIAFVLSQLGGVLEMTTPMRAAEEAPAPQAPEMELQIEAVEGQEEAEVVQPPNLEFLEGQSMVEIGARNYSAEEVDEIFHSHPFVQSFHRTYDLQTYDLNSIPSQKETLTRIMLDQTPPDNGYRTELPAALVAIPQYVADGGVVDLDPERFDALSLPVYAERARFEGKEVWIVLFLLLDHRDNGKVRLRSLVFVVDVGTDGVMHSSARATQ</sequence>
<comment type="caution">
    <text evidence="3">The sequence shown here is derived from an EMBL/GenBank/DDBJ whole genome shotgun (WGS) entry which is preliminary data.</text>
</comment>
<evidence type="ECO:0000256" key="1">
    <source>
        <dbReference type="SAM" id="Phobius"/>
    </source>
</evidence>
<dbReference type="Gene3D" id="1.10.10.1320">
    <property type="entry name" value="Anti-sigma factor, zinc-finger domain"/>
    <property type="match status" value="1"/>
</dbReference>
<dbReference type="EMBL" id="BLRV01000005">
    <property type="protein sequence ID" value="GFP20877.1"/>
    <property type="molecule type" value="Genomic_DNA"/>
</dbReference>
<organism evidence="3 4">
    <name type="scientific">Candidatus Hakubella thermalkaliphila</name>
    <dbReference type="NCBI Taxonomy" id="2754717"/>
    <lineage>
        <taxon>Bacteria</taxon>
        <taxon>Bacillati</taxon>
        <taxon>Actinomycetota</taxon>
        <taxon>Actinomycetota incertae sedis</taxon>
        <taxon>Candidatus Hakubellales</taxon>
        <taxon>Candidatus Hakubellaceae</taxon>
        <taxon>Candidatus Hakubella</taxon>
    </lineage>
</organism>
<evidence type="ECO:0000313" key="4">
    <source>
        <dbReference type="Proteomes" id="UP000580051"/>
    </source>
</evidence>
<dbReference type="RefSeq" id="WP_176226022.1">
    <property type="nucleotide sequence ID" value="NZ_BLRV01000005.1"/>
</dbReference>